<evidence type="ECO:0000256" key="3">
    <source>
        <dbReference type="ARBA" id="ARBA00010651"/>
    </source>
</evidence>
<evidence type="ECO:0000256" key="10">
    <source>
        <dbReference type="ARBA" id="ARBA00022714"/>
    </source>
</evidence>
<comment type="caution">
    <text evidence="23">The sequence shown here is derived from an EMBL/GenBank/DDBJ whole genome shotgun (WGS) entry which is preliminary data.</text>
</comment>
<dbReference type="PRINTS" id="PR00162">
    <property type="entry name" value="RIESKE"/>
</dbReference>
<dbReference type="InterPro" id="IPR006317">
    <property type="entry name" value="Ubiquinol_cyt_c_Rdtase_Fe-S-su"/>
</dbReference>
<keyword evidence="12" id="KW-1278">Translocase</keyword>
<reference evidence="23" key="2">
    <citation type="submission" date="2020-09" db="EMBL/GenBank/DDBJ databases">
        <authorList>
            <person name="Sun Q."/>
            <person name="Kim S."/>
        </authorList>
    </citation>
    <scope>NUCLEOTIDE SEQUENCE</scope>
    <source>
        <strain evidence="23">KCTC 22169</strain>
    </source>
</reference>
<accession>A0A918NCT6</accession>
<dbReference type="EC" id="7.1.1.8" evidence="5 20"/>
<comment type="subcellular location">
    <subcellularLocation>
        <location evidence="2">Cell membrane</location>
        <topology evidence="2">Single-pass membrane protein</topology>
    </subcellularLocation>
</comment>
<comment type="similarity">
    <text evidence="3">Belongs to the Rieske iron-sulfur protein family.</text>
</comment>
<evidence type="ECO:0000256" key="4">
    <source>
        <dbReference type="ARBA" id="ARBA00011649"/>
    </source>
</evidence>
<dbReference type="Pfam" id="PF10399">
    <property type="entry name" value="UCR_Fe-S_N"/>
    <property type="match status" value="1"/>
</dbReference>
<evidence type="ECO:0000256" key="11">
    <source>
        <dbReference type="ARBA" id="ARBA00022723"/>
    </source>
</evidence>
<dbReference type="Pfam" id="PF00355">
    <property type="entry name" value="Rieske"/>
    <property type="match status" value="1"/>
</dbReference>
<keyword evidence="11" id="KW-0479">Metal-binding</keyword>
<evidence type="ECO:0000256" key="13">
    <source>
        <dbReference type="ARBA" id="ARBA00022982"/>
    </source>
</evidence>
<sequence>MTQDGVNKGRRRFLYIAAGAMGAAGAVGVATPFVRSWYPSEKAKAVGAPVDVDISTLESGEMRIAEWRGKPIFIVRRTETMIENLRKDELTSRLADPESEVASQQPEYAQNTLRSRAEDLLVLEGVCTHLGCSPQFRPEVEPQPFDANWMGGFFCPCHGSRFDLAGRVYKGVPAPTNLVVPPHVVQGSVLTVGEESA</sequence>
<dbReference type="GO" id="GO:0008121">
    <property type="term" value="F:quinol-cytochrome-c reductase activity"/>
    <property type="evidence" value="ECO:0007669"/>
    <property type="project" value="UniProtKB-EC"/>
</dbReference>
<evidence type="ECO:0000256" key="9">
    <source>
        <dbReference type="ARBA" id="ARBA00022692"/>
    </source>
</evidence>
<dbReference type="GO" id="GO:0005886">
    <property type="term" value="C:plasma membrane"/>
    <property type="evidence" value="ECO:0007669"/>
    <property type="project" value="UniProtKB-SubCell"/>
</dbReference>
<evidence type="ECO:0000313" key="24">
    <source>
        <dbReference type="Proteomes" id="UP000626148"/>
    </source>
</evidence>
<evidence type="ECO:0000256" key="1">
    <source>
        <dbReference type="ARBA" id="ARBA00002444"/>
    </source>
</evidence>
<evidence type="ECO:0000256" key="2">
    <source>
        <dbReference type="ARBA" id="ARBA00004162"/>
    </source>
</evidence>
<keyword evidence="10" id="KW-0001">2Fe-2S</keyword>
<dbReference type="GO" id="GO:0051537">
    <property type="term" value="F:2 iron, 2 sulfur cluster binding"/>
    <property type="evidence" value="ECO:0007669"/>
    <property type="project" value="UniProtKB-KW"/>
</dbReference>
<keyword evidence="24" id="KW-1185">Reference proteome</keyword>
<keyword evidence="16" id="KW-0411">Iron-sulfur</keyword>
<reference evidence="23" key="1">
    <citation type="journal article" date="2014" name="Int. J. Syst. Evol. Microbiol.">
        <title>Complete genome sequence of Corynebacterium casei LMG S-19264T (=DSM 44701T), isolated from a smear-ripened cheese.</title>
        <authorList>
            <consortium name="US DOE Joint Genome Institute (JGI-PGF)"/>
            <person name="Walter F."/>
            <person name="Albersmeier A."/>
            <person name="Kalinowski J."/>
            <person name="Ruckert C."/>
        </authorList>
    </citation>
    <scope>NUCLEOTIDE SEQUENCE</scope>
    <source>
        <strain evidence="23">KCTC 22169</strain>
    </source>
</reference>
<evidence type="ECO:0000256" key="21">
    <source>
        <dbReference type="RuleBase" id="RU004497"/>
    </source>
</evidence>
<gene>
    <name evidence="23" type="ORF">GCM10007392_28440</name>
</gene>
<evidence type="ECO:0000256" key="20">
    <source>
        <dbReference type="RuleBase" id="RU004494"/>
    </source>
</evidence>
<dbReference type="InterPro" id="IPR006311">
    <property type="entry name" value="TAT_signal"/>
</dbReference>
<dbReference type="InterPro" id="IPR019470">
    <property type="entry name" value="Ubiq_cytC_Rdtase_Fe-S_su_TAT"/>
</dbReference>
<proteinExistence type="inferred from homology"/>
<evidence type="ECO:0000256" key="17">
    <source>
        <dbReference type="ARBA" id="ARBA00023136"/>
    </source>
</evidence>
<keyword evidence="18" id="KW-1015">Disulfide bond</keyword>
<dbReference type="NCBIfam" id="TIGR01416">
    <property type="entry name" value="Rieske_proteo"/>
    <property type="match status" value="1"/>
</dbReference>
<dbReference type="RefSeq" id="WP_189609765.1">
    <property type="nucleotide sequence ID" value="NZ_BMXR01000006.1"/>
</dbReference>
<dbReference type="GO" id="GO:0046872">
    <property type="term" value="F:metal ion binding"/>
    <property type="evidence" value="ECO:0007669"/>
    <property type="project" value="UniProtKB-KW"/>
</dbReference>
<evidence type="ECO:0000313" key="23">
    <source>
        <dbReference type="EMBL" id="GGX58794.1"/>
    </source>
</evidence>
<keyword evidence="15" id="KW-0408">Iron</keyword>
<dbReference type="InterPro" id="IPR014349">
    <property type="entry name" value="Rieske_Fe-S_prot"/>
</dbReference>
<comment type="function">
    <text evidence="1">Component of the ubiquinol-cytochrome c reductase complex (complex III or cytochrome b-c1 complex), which is a respiratory chain that generates an electrochemical potential coupled to ATP synthesis.</text>
</comment>
<dbReference type="InterPro" id="IPR036922">
    <property type="entry name" value="Rieske_2Fe-2S_sf"/>
</dbReference>
<dbReference type="EMBL" id="BMXR01000006">
    <property type="protein sequence ID" value="GGX58794.1"/>
    <property type="molecule type" value="Genomic_DNA"/>
</dbReference>
<name>A0A918NCT6_9GAMM</name>
<evidence type="ECO:0000256" key="15">
    <source>
        <dbReference type="ARBA" id="ARBA00023004"/>
    </source>
</evidence>
<keyword evidence="13 20" id="KW-0249">Electron transport</keyword>
<comment type="cofactor">
    <cofactor evidence="20">
        <name>[2Fe-2S] cluster</name>
        <dbReference type="ChEBI" id="CHEBI:190135"/>
    </cofactor>
    <text evidence="20">Binds 1 [2Fe-2S] cluster per subunit.</text>
</comment>
<evidence type="ECO:0000256" key="7">
    <source>
        <dbReference type="ARBA" id="ARBA00022448"/>
    </source>
</evidence>
<dbReference type="PANTHER" id="PTHR10134">
    <property type="entry name" value="CYTOCHROME B-C1 COMPLEX SUBUNIT RIESKE, MITOCHONDRIAL"/>
    <property type="match status" value="1"/>
</dbReference>
<evidence type="ECO:0000256" key="6">
    <source>
        <dbReference type="ARBA" id="ARBA00019816"/>
    </source>
</evidence>
<organism evidence="23 24">
    <name type="scientific">Saccharospirillum salsuginis</name>
    <dbReference type="NCBI Taxonomy" id="418750"/>
    <lineage>
        <taxon>Bacteria</taxon>
        <taxon>Pseudomonadati</taxon>
        <taxon>Pseudomonadota</taxon>
        <taxon>Gammaproteobacteria</taxon>
        <taxon>Oceanospirillales</taxon>
        <taxon>Saccharospirillaceae</taxon>
        <taxon>Saccharospirillum</taxon>
    </lineage>
</organism>
<protein>
    <recommendedName>
        <fullName evidence="6 20">Ubiquinol-cytochrome c reductase iron-sulfur subunit</fullName>
        <ecNumber evidence="5 20">7.1.1.8</ecNumber>
    </recommendedName>
</protein>
<comment type="miscellaneous">
    <text evidence="20">The Rieske protein is a high potential 2Fe-2S protein.</text>
</comment>
<dbReference type="Gene3D" id="2.102.10.10">
    <property type="entry name" value="Rieske [2Fe-2S] iron-sulphur domain"/>
    <property type="match status" value="1"/>
</dbReference>
<evidence type="ECO:0000256" key="8">
    <source>
        <dbReference type="ARBA" id="ARBA00022475"/>
    </source>
</evidence>
<evidence type="ECO:0000256" key="14">
    <source>
        <dbReference type="ARBA" id="ARBA00022989"/>
    </source>
</evidence>
<feature type="domain" description="Rieske" evidence="22">
    <location>
        <begin position="87"/>
        <end position="192"/>
    </location>
</feature>
<comment type="catalytic activity">
    <reaction evidence="19 20">
        <text>a quinol + 2 Fe(III)-[cytochrome c](out) = a quinone + 2 Fe(II)-[cytochrome c](out) + 2 H(+)(out)</text>
        <dbReference type="Rhea" id="RHEA:11484"/>
        <dbReference type="Rhea" id="RHEA-COMP:10350"/>
        <dbReference type="Rhea" id="RHEA-COMP:14399"/>
        <dbReference type="ChEBI" id="CHEBI:15378"/>
        <dbReference type="ChEBI" id="CHEBI:24646"/>
        <dbReference type="ChEBI" id="CHEBI:29033"/>
        <dbReference type="ChEBI" id="CHEBI:29034"/>
        <dbReference type="ChEBI" id="CHEBI:132124"/>
        <dbReference type="EC" id="7.1.1.8"/>
    </reaction>
</comment>
<dbReference type="PROSITE" id="PS51296">
    <property type="entry name" value="RIESKE"/>
    <property type="match status" value="1"/>
</dbReference>
<evidence type="ECO:0000256" key="12">
    <source>
        <dbReference type="ARBA" id="ARBA00022967"/>
    </source>
</evidence>
<dbReference type="CDD" id="cd03470">
    <property type="entry name" value="Rieske_cytochrome_bc1"/>
    <property type="match status" value="1"/>
</dbReference>
<keyword evidence="7 20" id="KW-0813">Transport</keyword>
<evidence type="ECO:0000256" key="5">
    <source>
        <dbReference type="ARBA" id="ARBA00012951"/>
    </source>
</evidence>
<evidence type="ECO:0000256" key="18">
    <source>
        <dbReference type="ARBA" id="ARBA00023157"/>
    </source>
</evidence>
<comment type="subunit">
    <text evidence="4 21">The main subunits of complex b-c1 are: cytochrome b, cytochrome c1 and the Rieske protein.</text>
</comment>
<keyword evidence="9 20" id="KW-0812">Transmembrane</keyword>
<keyword evidence="8" id="KW-1003">Cell membrane</keyword>
<feature type="transmembrane region" description="Helical" evidence="20">
    <location>
        <begin position="12"/>
        <end position="34"/>
    </location>
</feature>
<dbReference type="InterPro" id="IPR017941">
    <property type="entry name" value="Rieske_2Fe-2S"/>
</dbReference>
<dbReference type="AlphaFoldDB" id="A0A918NCT6"/>
<evidence type="ECO:0000256" key="19">
    <source>
        <dbReference type="ARBA" id="ARBA00029351"/>
    </source>
</evidence>
<dbReference type="Proteomes" id="UP000626148">
    <property type="component" value="Unassembled WGS sequence"/>
</dbReference>
<dbReference type="SUPFAM" id="SSF50022">
    <property type="entry name" value="ISP domain"/>
    <property type="match status" value="1"/>
</dbReference>
<evidence type="ECO:0000259" key="22">
    <source>
        <dbReference type="PROSITE" id="PS51296"/>
    </source>
</evidence>
<keyword evidence="17 20" id="KW-0472">Membrane</keyword>
<dbReference type="Gene3D" id="1.20.5.510">
    <property type="entry name" value="Single helix bin"/>
    <property type="match status" value="1"/>
</dbReference>
<keyword evidence="14 20" id="KW-1133">Transmembrane helix</keyword>
<evidence type="ECO:0000256" key="16">
    <source>
        <dbReference type="ARBA" id="ARBA00023014"/>
    </source>
</evidence>
<dbReference type="PROSITE" id="PS51318">
    <property type="entry name" value="TAT"/>
    <property type="match status" value="1"/>
</dbReference>
<dbReference type="InterPro" id="IPR005805">
    <property type="entry name" value="Rieske_Fe-S_prot_C"/>
</dbReference>